<comment type="caution">
    <text evidence="6">The sequence shown here is derived from an EMBL/GenBank/DDBJ whole genome shotgun (WGS) entry which is preliminary data.</text>
</comment>
<dbReference type="PANTHER" id="PTHR46338">
    <property type="entry name" value="TRANSCRIPTION INITIATION FACTOR TFIID SUBUNIT 8"/>
    <property type="match status" value="1"/>
</dbReference>
<evidence type="ECO:0000259" key="5">
    <source>
        <dbReference type="SMART" id="SM00576"/>
    </source>
</evidence>
<dbReference type="GO" id="GO:0005669">
    <property type="term" value="C:transcription factor TFIID complex"/>
    <property type="evidence" value="ECO:0007669"/>
    <property type="project" value="InterPro"/>
</dbReference>
<dbReference type="InterPro" id="IPR037818">
    <property type="entry name" value="TAF8"/>
</dbReference>
<evidence type="ECO:0000256" key="4">
    <source>
        <dbReference type="ARBA" id="ARBA00023242"/>
    </source>
</evidence>
<comment type="subcellular location">
    <subcellularLocation>
        <location evidence="1">Nucleus</location>
    </subcellularLocation>
</comment>
<reference evidence="6" key="1">
    <citation type="submission" date="2020-01" db="EMBL/GenBank/DDBJ databases">
        <authorList>
            <person name="Mishra B."/>
        </authorList>
    </citation>
    <scope>NUCLEOTIDE SEQUENCE [LARGE SCALE GENOMIC DNA]</scope>
</reference>
<dbReference type="AlphaFoldDB" id="A0A6D2IA85"/>
<dbReference type="PANTHER" id="PTHR46338:SF13">
    <property type="entry name" value="TRANSCRIPTION INITIATION FACTOR TFIID SUBUNIT 8-LIKE"/>
    <property type="match status" value="1"/>
</dbReference>
<protein>
    <recommendedName>
        <fullName evidence="5">Bromodomain associated domain-containing protein</fullName>
    </recommendedName>
</protein>
<dbReference type="Proteomes" id="UP000467841">
    <property type="component" value="Unassembled WGS sequence"/>
</dbReference>
<evidence type="ECO:0000256" key="3">
    <source>
        <dbReference type="ARBA" id="ARBA00023163"/>
    </source>
</evidence>
<dbReference type="InterPro" id="IPR006565">
    <property type="entry name" value="BTP"/>
</dbReference>
<dbReference type="SMART" id="SM00576">
    <property type="entry name" value="BTP"/>
    <property type="match status" value="1"/>
</dbReference>
<dbReference type="InterPro" id="IPR009072">
    <property type="entry name" value="Histone-fold"/>
</dbReference>
<keyword evidence="3" id="KW-0804">Transcription</keyword>
<evidence type="ECO:0000313" key="7">
    <source>
        <dbReference type="Proteomes" id="UP000467841"/>
    </source>
</evidence>
<dbReference type="CDD" id="cd00076">
    <property type="entry name" value="HFD_SF"/>
    <property type="match status" value="1"/>
</dbReference>
<keyword evidence="2" id="KW-0805">Transcription regulation</keyword>
<dbReference type="Pfam" id="PF07524">
    <property type="entry name" value="Bromo_TP"/>
    <property type="match status" value="1"/>
</dbReference>
<keyword evidence="7" id="KW-1185">Reference proteome</keyword>
<sequence length="192" mass="21316">MRFLNVQLLCANQKSQTLEISDNHGDGFLIPSHFSALDTLTLIATQFLQSVAGLAGSFSNTANPTEANLFDIVNGLQDISLSTSGCFPGGSTLRNTDAHCLIKSTVVIRNLSDFVNYASEIPFAKPLPRRKINRSSGGDLTRMPRSPEMKSIPAWLPPFLDYSLYLDRCTEEKSDHLWENSLQVSSSWERFD</sequence>
<dbReference type="Gene3D" id="1.10.20.10">
    <property type="entry name" value="Histone, subunit A"/>
    <property type="match status" value="1"/>
</dbReference>
<proteinExistence type="predicted"/>
<evidence type="ECO:0000256" key="2">
    <source>
        <dbReference type="ARBA" id="ARBA00023015"/>
    </source>
</evidence>
<keyword evidence="4" id="KW-0539">Nucleus</keyword>
<dbReference type="EMBL" id="CACVBM020001010">
    <property type="protein sequence ID" value="CAA7025591.1"/>
    <property type="molecule type" value="Genomic_DNA"/>
</dbReference>
<evidence type="ECO:0000313" key="6">
    <source>
        <dbReference type="EMBL" id="CAA7025591.1"/>
    </source>
</evidence>
<feature type="domain" description="Bromodomain associated" evidence="5">
    <location>
        <begin position="5"/>
        <end position="85"/>
    </location>
</feature>
<dbReference type="OrthoDB" id="436852at2759"/>
<dbReference type="GO" id="GO:0046982">
    <property type="term" value="F:protein heterodimerization activity"/>
    <property type="evidence" value="ECO:0007669"/>
    <property type="project" value="InterPro"/>
</dbReference>
<accession>A0A6D2IA85</accession>
<organism evidence="6 7">
    <name type="scientific">Microthlaspi erraticum</name>
    <dbReference type="NCBI Taxonomy" id="1685480"/>
    <lineage>
        <taxon>Eukaryota</taxon>
        <taxon>Viridiplantae</taxon>
        <taxon>Streptophyta</taxon>
        <taxon>Embryophyta</taxon>
        <taxon>Tracheophyta</taxon>
        <taxon>Spermatophyta</taxon>
        <taxon>Magnoliopsida</taxon>
        <taxon>eudicotyledons</taxon>
        <taxon>Gunneridae</taxon>
        <taxon>Pentapetalae</taxon>
        <taxon>rosids</taxon>
        <taxon>malvids</taxon>
        <taxon>Brassicales</taxon>
        <taxon>Brassicaceae</taxon>
        <taxon>Coluteocarpeae</taxon>
        <taxon>Microthlaspi</taxon>
    </lineage>
</organism>
<name>A0A6D2IA85_9BRAS</name>
<gene>
    <name evidence="6" type="ORF">MERR_LOCUS12826</name>
</gene>
<evidence type="ECO:0000256" key="1">
    <source>
        <dbReference type="ARBA" id="ARBA00004123"/>
    </source>
</evidence>